<feature type="compositionally biased region" description="Polar residues" evidence="1">
    <location>
        <begin position="272"/>
        <end position="288"/>
    </location>
</feature>
<evidence type="ECO:0000313" key="2">
    <source>
        <dbReference type="EMBL" id="KAF2441830.1"/>
    </source>
</evidence>
<sequence length="409" mass="44601">MARCFLLHQADPEILLDVPGARYASLSDVFSRVFSSQERRSLHEIISFERHRQGKRRYCVVGSARWLNALRSIAEPLWLLSTSVMTKWNYDPYAAVEPPVVESGNDDDQTPLRFAVASNVLDVQQVQVLGCTVVLQNTEYSLQVPEMAVFCSHGTGYEPDGTHIDIIALYDGAVLGTAAFDPGIAMLNAEVVVWNNRSKGRARSRSHASPETMTVTQPKAITGATTEAMRGSEDASAPETHSPPEAMRDIHNNSVPDTLAPQEETPQPPPEVSSNPEPQTPEATSNPDPRNVLEPTHPPQSYISLDKTPPKAGRIAIQAQKGTKQRVRFNRPPQTGPRDGASLTPWLVSELRSRKLSELLDTLELLLFALGEATQVSLQIGLPRGSDVEAFTAFAEAVAAAPGVVRSTT</sequence>
<comment type="caution">
    <text evidence="2">The sequence shown here is derived from an EMBL/GenBank/DDBJ whole genome shotgun (WGS) entry which is preliminary data.</text>
</comment>
<evidence type="ECO:0000313" key="3">
    <source>
        <dbReference type="Proteomes" id="UP000799764"/>
    </source>
</evidence>
<dbReference type="AlphaFoldDB" id="A0A9P4U942"/>
<feature type="region of interest" description="Disordered" evidence="1">
    <location>
        <begin position="201"/>
        <end position="341"/>
    </location>
</feature>
<feature type="compositionally biased region" description="Polar residues" evidence="1">
    <location>
        <begin position="207"/>
        <end position="225"/>
    </location>
</feature>
<dbReference type="Proteomes" id="UP000799764">
    <property type="component" value="Unassembled WGS sequence"/>
</dbReference>
<evidence type="ECO:0000256" key="1">
    <source>
        <dbReference type="SAM" id="MobiDB-lite"/>
    </source>
</evidence>
<accession>A0A9P4U942</accession>
<protein>
    <submittedName>
        <fullName evidence="2">Uncharacterized protein</fullName>
    </submittedName>
</protein>
<reference evidence="2" key="1">
    <citation type="journal article" date="2020" name="Stud. Mycol.">
        <title>101 Dothideomycetes genomes: a test case for predicting lifestyles and emergence of pathogens.</title>
        <authorList>
            <person name="Haridas S."/>
            <person name="Albert R."/>
            <person name="Binder M."/>
            <person name="Bloem J."/>
            <person name="Labutti K."/>
            <person name="Salamov A."/>
            <person name="Andreopoulos B."/>
            <person name="Baker S."/>
            <person name="Barry K."/>
            <person name="Bills G."/>
            <person name="Bluhm B."/>
            <person name="Cannon C."/>
            <person name="Castanera R."/>
            <person name="Culley D."/>
            <person name="Daum C."/>
            <person name="Ezra D."/>
            <person name="Gonzalez J."/>
            <person name="Henrissat B."/>
            <person name="Kuo A."/>
            <person name="Liang C."/>
            <person name="Lipzen A."/>
            <person name="Lutzoni F."/>
            <person name="Magnuson J."/>
            <person name="Mondo S."/>
            <person name="Nolan M."/>
            <person name="Ohm R."/>
            <person name="Pangilinan J."/>
            <person name="Park H.-J."/>
            <person name="Ramirez L."/>
            <person name="Alfaro M."/>
            <person name="Sun H."/>
            <person name="Tritt A."/>
            <person name="Yoshinaga Y."/>
            <person name="Zwiers L.-H."/>
            <person name="Turgeon B."/>
            <person name="Goodwin S."/>
            <person name="Spatafora J."/>
            <person name="Crous P."/>
            <person name="Grigoriev I."/>
        </authorList>
    </citation>
    <scope>NUCLEOTIDE SEQUENCE</scope>
    <source>
        <strain evidence="2">CBS 690.94</strain>
    </source>
</reference>
<organism evidence="2 3">
    <name type="scientific">Karstenula rhodostoma CBS 690.94</name>
    <dbReference type="NCBI Taxonomy" id="1392251"/>
    <lineage>
        <taxon>Eukaryota</taxon>
        <taxon>Fungi</taxon>
        <taxon>Dikarya</taxon>
        <taxon>Ascomycota</taxon>
        <taxon>Pezizomycotina</taxon>
        <taxon>Dothideomycetes</taxon>
        <taxon>Pleosporomycetidae</taxon>
        <taxon>Pleosporales</taxon>
        <taxon>Massarineae</taxon>
        <taxon>Didymosphaeriaceae</taxon>
        <taxon>Karstenula</taxon>
    </lineage>
</organism>
<name>A0A9P4U942_9PLEO</name>
<dbReference type="EMBL" id="MU001505">
    <property type="protein sequence ID" value="KAF2441830.1"/>
    <property type="molecule type" value="Genomic_DNA"/>
</dbReference>
<proteinExistence type="predicted"/>
<gene>
    <name evidence="2" type="ORF">P171DRAFT_434440</name>
</gene>
<keyword evidence="3" id="KW-1185">Reference proteome</keyword>